<dbReference type="EMBL" id="QSTF01000026">
    <property type="protein sequence ID" value="RGM38639.1"/>
    <property type="molecule type" value="Genomic_DNA"/>
</dbReference>
<reference evidence="1" key="2">
    <citation type="journal article" date="2021" name="PeerJ">
        <title>Extensive microbial diversity within the chicken gut microbiome revealed by metagenomics and culture.</title>
        <authorList>
            <person name="Gilroy R."/>
            <person name="Ravi A."/>
            <person name="Getino M."/>
            <person name="Pursley I."/>
            <person name="Horton D.L."/>
            <person name="Alikhan N.F."/>
            <person name="Baker D."/>
            <person name="Gharbi K."/>
            <person name="Hall N."/>
            <person name="Watson M."/>
            <person name="Adriaenssens E.M."/>
            <person name="Foster-Nyarko E."/>
            <person name="Jarju S."/>
            <person name="Secka A."/>
            <person name="Antonio M."/>
            <person name="Oren A."/>
            <person name="Chaudhuri R.R."/>
            <person name="La Ragione R."/>
            <person name="Hildebrand F."/>
            <person name="Pallen M.J."/>
        </authorList>
    </citation>
    <scope>NUCLEOTIDE SEQUENCE</scope>
    <source>
        <strain evidence="1">9794</strain>
    </source>
</reference>
<dbReference type="EMBL" id="QRQK01000055">
    <property type="protein sequence ID" value="RHM91547.1"/>
    <property type="molecule type" value="Genomic_DNA"/>
</dbReference>
<reference evidence="9 10" key="1">
    <citation type="submission" date="2018-08" db="EMBL/GenBank/DDBJ databases">
        <title>A genome reference for cultivated species of the human gut microbiota.</title>
        <authorList>
            <person name="Zou Y."/>
            <person name="Xue W."/>
            <person name="Luo G."/>
        </authorList>
    </citation>
    <scope>NUCLEOTIDE SEQUENCE [LARGE SCALE GENOMIC DNA]</scope>
    <source>
        <strain evidence="4 15">AF24-16AC</strain>
        <strain evidence="8 14">AF31-28B-AC</strain>
        <strain evidence="7 12">AF39-11</strain>
        <strain evidence="6 13">AM17-44</strain>
        <strain evidence="5 11">AM31-10</strain>
        <strain evidence="3 9">OM08-14</strain>
        <strain evidence="2 10">TF10-3AC</strain>
    </source>
</reference>
<evidence type="ECO:0000313" key="5">
    <source>
        <dbReference type="EMBL" id="RHD53880.1"/>
    </source>
</evidence>
<dbReference type="EMBL" id="QSQT01000042">
    <property type="protein sequence ID" value="RGK51399.1"/>
    <property type="molecule type" value="Genomic_DNA"/>
</dbReference>
<evidence type="ECO:0000313" key="15">
    <source>
        <dbReference type="Proteomes" id="UP000285750"/>
    </source>
</evidence>
<evidence type="ECO:0000313" key="14">
    <source>
        <dbReference type="Proteomes" id="UP000285109"/>
    </source>
</evidence>
<evidence type="ECO:0000313" key="8">
    <source>
        <dbReference type="EMBL" id="RHM91547.1"/>
    </source>
</evidence>
<dbReference type="EMBL" id="QSJG01000018">
    <property type="protein sequence ID" value="RHD53880.1"/>
    <property type="molecule type" value="Genomic_DNA"/>
</dbReference>
<dbReference type="Proteomes" id="UP000260780">
    <property type="component" value="Unassembled WGS sequence"/>
</dbReference>
<dbReference type="EMBL" id="QROI01000013">
    <property type="protein sequence ID" value="RHL14564.1"/>
    <property type="molecule type" value="Genomic_DNA"/>
</dbReference>
<dbReference type="Proteomes" id="UP000284916">
    <property type="component" value="Unassembled WGS sequence"/>
</dbReference>
<dbReference type="EMBL" id="QRJS01000002">
    <property type="protein sequence ID" value="RHH50375.1"/>
    <property type="molecule type" value="Genomic_DNA"/>
</dbReference>
<proteinExistence type="predicted"/>
<dbReference type="Proteomes" id="UP000284361">
    <property type="component" value="Unassembled WGS sequence"/>
</dbReference>
<dbReference type="AlphaFoldDB" id="A0A3E4W8U4"/>
<sequence>MYISQQLKKKNIAEYLLYMWQVEDLIRANGCDMERIRKNIIEPYPATDEQKKELARWYEDLINMMQQEGVLEKGHVQINKNIIVWLTDLHLRLLRSPKFPYYSAAYYKVLPFIVELRAKGGDKDVPELETCFDAMYGVLMLKLQKKEISEETMKAVKAISDLLAMLAGYYIKDKEGDLELD</sequence>
<gene>
    <name evidence="7" type="ORF">DW035_09920</name>
    <name evidence="6" type="ORF">DW204_00880</name>
    <name evidence="5" type="ORF">DW789_09565</name>
    <name evidence="4" type="ORF">DWY14_16495</name>
    <name evidence="8" type="ORF">DWZ34_16945</name>
    <name evidence="3" type="ORF">DXC17_10345</name>
    <name evidence="2" type="ORF">DXD04_15215</name>
    <name evidence="1" type="ORF">K8V40_00410</name>
</gene>
<name>A0A3E4W8U4_9BACT</name>
<evidence type="ECO:0000313" key="1">
    <source>
        <dbReference type="EMBL" id="HJF80116.1"/>
    </source>
</evidence>
<evidence type="ECO:0000313" key="9">
    <source>
        <dbReference type="Proteomes" id="UP000260780"/>
    </source>
</evidence>
<protein>
    <submittedName>
        <fullName evidence="3">DUF4924 family protein</fullName>
    </submittedName>
</protein>
<dbReference type="EMBL" id="DYWE01000004">
    <property type="protein sequence ID" value="HJF80116.1"/>
    <property type="molecule type" value="Genomic_DNA"/>
</dbReference>
<reference evidence="1" key="3">
    <citation type="submission" date="2021-09" db="EMBL/GenBank/DDBJ databases">
        <authorList>
            <person name="Gilroy R."/>
        </authorList>
    </citation>
    <scope>NUCLEOTIDE SEQUENCE</scope>
    <source>
        <strain evidence="1">9794</strain>
    </source>
</reference>
<evidence type="ECO:0000313" key="6">
    <source>
        <dbReference type="EMBL" id="RHH50375.1"/>
    </source>
</evidence>
<dbReference type="Pfam" id="PF16271">
    <property type="entry name" value="DUF4924"/>
    <property type="match status" value="1"/>
</dbReference>
<dbReference type="Proteomes" id="UP000284998">
    <property type="component" value="Unassembled WGS sequence"/>
</dbReference>
<evidence type="ECO:0000313" key="11">
    <source>
        <dbReference type="Proteomes" id="UP000284361"/>
    </source>
</evidence>
<comment type="caution">
    <text evidence="3">The sequence shown here is derived from an EMBL/GenBank/DDBJ whole genome shotgun (WGS) entry which is preliminary data.</text>
</comment>
<accession>A0A3E4W8U4</accession>
<dbReference type="Proteomes" id="UP000285109">
    <property type="component" value="Unassembled WGS sequence"/>
</dbReference>
<keyword evidence="10" id="KW-1185">Reference proteome</keyword>
<dbReference type="Proteomes" id="UP000722357">
    <property type="component" value="Unassembled WGS sequence"/>
</dbReference>
<dbReference type="RefSeq" id="WP_007563497.1">
    <property type="nucleotide sequence ID" value="NZ_CABKPU010000002.1"/>
</dbReference>
<organism evidence="3 9">
    <name type="scientific">Phocaeicola plebeius</name>
    <dbReference type="NCBI Taxonomy" id="310297"/>
    <lineage>
        <taxon>Bacteria</taxon>
        <taxon>Pseudomonadati</taxon>
        <taxon>Bacteroidota</taxon>
        <taxon>Bacteroidia</taxon>
        <taxon>Bacteroidales</taxon>
        <taxon>Bacteroidaceae</taxon>
        <taxon>Phocaeicola</taxon>
    </lineage>
</organism>
<dbReference type="GeneID" id="43185960"/>
<evidence type="ECO:0000313" key="13">
    <source>
        <dbReference type="Proteomes" id="UP000284998"/>
    </source>
</evidence>
<evidence type="ECO:0000313" key="7">
    <source>
        <dbReference type="EMBL" id="RHL14564.1"/>
    </source>
</evidence>
<evidence type="ECO:0000313" key="3">
    <source>
        <dbReference type="EMBL" id="RGM38639.1"/>
    </source>
</evidence>
<dbReference type="Proteomes" id="UP000285750">
    <property type="component" value="Unassembled WGS sequence"/>
</dbReference>
<evidence type="ECO:0000313" key="4">
    <source>
        <dbReference type="EMBL" id="RGS02081.1"/>
    </source>
</evidence>
<evidence type="ECO:0000313" key="10">
    <source>
        <dbReference type="Proteomes" id="UP000260862"/>
    </source>
</evidence>
<evidence type="ECO:0000313" key="2">
    <source>
        <dbReference type="EMBL" id="RGK51399.1"/>
    </source>
</evidence>
<dbReference type="InterPro" id="IPR032574">
    <property type="entry name" value="DUF4924"/>
</dbReference>
<evidence type="ECO:0000313" key="12">
    <source>
        <dbReference type="Proteomes" id="UP000284916"/>
    </source>
</evidence>
<dbReference type="EMBL" id="QRUY01000059">
    <property type="protein sequence ID" value="RGS02081.1"/>
    <property type="molecule type" value="Genomic_DNA"/>
</dbReference>
<dbReference type="Proteomes" id="UP000260862">
    <property type="component" value="Unassembled WGS sequence"/>
</dbReference>